<dbReference type="PROSITE" id="PS50835">
    <property type="entry name" value="IG_LIKE"/>
    <property type="match status" value="2"/>
</dbReference>
<dbReference type="InterPro" id="IPR037448">
    <property type="entry name" value="Zig-8"/>
</dbReference>
<accession>A0A813U033</accession>
<dbReference type="AlphaFoldDB" id="A0A813U033"/>
<comment type="caution">
    <text evidence="2">The sequence shown here is derived from an EMBL/GenBank/DDBJ whole genome shotgun (WGS) entry which is preliminary data.</text>
</comment>
<evidence type="ECO:0000313" key="4">
    <source>
        <dbReference type="Proteomes" id="UP000663829"/>
    </source>
</evidence>
<evidence type="ECO:0000313" key="3">
    <source>
        <dbReference type="EMBL" id="CAF3601786.1"/>
    </source>
</evidence>
<evidence type="ECO:0000259" key="1">
    <source>
        <dbReference type="PROSITE" id="PS50835"/>
    </source>
</evidence>
<dbReference type="EMBL" id="CAJOBC010000569">
    <property type="protein sequence ID" value="CAF3601786.1"/>
    <property type="molecule type" value="Genomic_DNA"/>
</dbReference>
<dbReference type="PANTHER" id="PTHR23279">
    <property type="entry name" value="DEFECTIVE PROBOSCIS EXTENSION RESPONSE DPR -RELATED"/>
    <property type="match status" value="1"/>
</dbReference>
<feature type="domain" description="Ig-like" evidence="1">
    <location>
        <begin position="41"/>
        <end position="149"/>
    </location>
</feature>
<dbReference type="SMART" id="SM00408">
    <property type="entry name" value="IGc2"/>
    <property type="match status" value="1"/>
</dbReference>
<dbReference type="SUPFAM" id="SSF48726">
    <property type="entry name" value="Immunoglobulin"/>
    <property type="match status" value="2"/>
</dbReference>
<dbReference type="GO" id="GO:0032589">
    <property type="term" value="C:neuron projection membrane"/>
    <property type="evidence" value="ECO:0007669"/>
    <property type="project" value="TreeGrafter"/>
</dbReference>
<dbReference type="GO" id="GO:0050808">
    <property type="term" value="P:synapse organization"/>
    <property type="evidence" value="ECO:0007669"/>
    <property type="project" value="TreeGrafter"/>
</dbReference>
<dbReference type="InterPro" id="IPR013783">
    <property type="entry name" value="Ig-like_fold"/>
</dbReference>
<dbReference type="InterPro" id="IPR036179">
    <property type="entry name" value="Ig-like_dom_sf"/>
</dbReference>
<protein>
    <recommendedName>
        <fullName evidence="1">Ig-like domain-containing protein</fullName>
    </recommendedName>
</protein>
<feature type="domain" description="Ig-like" evidence="1">
    <location>
        <begin position="153"/>
        <end position="239"/>
    </location>
</feature>
<dbReference type="Proteomes" id="UP000663829">
    <property type="component" value="Unassembled WGS sequence"/>
</dbReference>
<dbReference type="Gene3D" id="2.60.40.10">
    <property type="entry name" value="Immunoglobulins"/>
    <property type="match status" value="2"/>
</dbReference>
<dbReference type="InterPro" id="IPR013098">
    <property type="entry name" value="Ig_I-set"/>
</dbReference>
<keyword evidence="4" id="KW-1185">Reference proteome</keyword>
<name>A0A813U033_9BILA</name>
<proteinExistence type="predicted"/>
<organism evidence="2 4">
    <name type="scientific">Didymodactylos carnosus</name>
    <dbReference type="NCBI Taxonomy" id="1234261"/>
    <lineage>
        <taxon>Eukaryota</taxon>
        <taxon>Metazoa</taxon>
        <taxon>Spiralia</taxon>
        <taxon>Gnathifera</taxon>
        <taxon>Rotifera</taxon>
        <taxon>Eurotatoria</taxon>
        <taxon>Bdelloidea</taxon>
        <taxon>Philodinida</taxon>
        <taxon>Philodinidae</taxon>
        <taxon>Didymodactylos</taxon>
    </lineage>
</organism>
<dbReference type="PANTHER" id="PTHR23279:SF36">
    <property type="entry name" value="DEFECTIVE PROBOSCIS EXTENSION RESPONSE 9, ISOFORM A"/>
    <property type="match status" value="1"/>
</dbReference>
<dbReference type="SMART" id="SM00409">
    <property type="entry name" value="IG"/>
    <property type="match status" value="2"/>
</dbReference>
<dbReference type="InterPro" id="IPR003598">
    <property type="entry name" value="Ig_sub2"/>
</dbReference>
<reference evidence="2" key="1">
    <citation type="submission" date="2021-02" db="EMBL/GenBank/DDBJ databases">
        <authorList>
            <person name="Nowell W R."/>
        </authorList>
    </citation>
    <scope>NUCLEOTIDE SEQUENCE</scope>
</reference>
<dbReference type="InterPro" id="IPR003599">
    <property type="entry name" value="Ig_sub"/>
</dbReference>
<sequence>MPGTSQRCEEHSIAQNNQVWLQLRWFSYLTVTMSYDLNNFPKILTQSHNLTFNTSDIAQLTCHVTQLGSHHVTWLKYDSTNLHLPPQPLAVGQTLFTVDKRYSILSYATSDIDTYWTLEIYQIQTSDEGLYECKINNRKVSVSSKVTVTVQVPMEIHPSNLYAEPGTRVALYCNVYINEPQNISPALLSMSPSITWRFNESRIERLNDVIATPKHENNMSISHLIIRKAQIFHSGLWTCNYKRQRRSAILHIKKGIEREHDHHRTSALLSSTSSSTLNSNFYVFLLYSLSIILSYMQ</sequence>
<gene>
    <name evidence="2" type="ORF">GPM918_LOCUS4275</name>
    <name evidence="3" type="ORF">SRO942_LOCUS4276</name>
</gene>
<dbReference type="EMBL" id="CAJNOQ010000569">
    <property type="protein sequence ID" value="CAF0815721.1"/>
    <property type="molecule type" value="Genomic_DNA"/>
</dbReference>
<dbReference type="OrthoDB" id="190835at2759"/>
<dbReference type="InterPro" id="IPR007110">
    <property type="entry name" value="Ig-like_dom"/>
</dbReference>
<evidence type="ECO:0000313" key="2">
    <source>
        <dbReference type="EMBL" id="CAF0815721.1"/>
    </source>
</evidence>
<dbReference type="Pfam" id="PF07679">
    <property type="entry name" value="I-set"/>
    <property type="match status" value="1"/>
</dbReference>
<dbReference type="Proteomes" id="UP000681722">
    <property type="component" value="Unassembled WGS sequence"/>
</dbReference>